<evidence type="ECO:0000259" key="2">
    <source>
        <dbReference type="Pfam" id="PF00112"/>
    </source>
</evidence>
<dbReference type="GO" id="GO:0008234">
    <property type="term" value="F:cysteine-type peptidase activity"/>
    <property type="evidence" value="ECO:0007669"/>
    <property type="project" value="InterPro"/>
</dbReference>
<comment type="caution">
    <text evidence="3">The sequence shown here is derived from an EMBL/GenBank/DDBJ whole genome shotgun (WGS) entry which is preliminary data.</text>
</comment>
<dbReference type="Gene3D" id="2.40.50.170">
    <property type="entry name" value="Cysteine proteinases. Chain C"/>
    <property type="match status" value="1"/>
</dbReference>
<comment type="similarity">
    <text evidence="1">Belongs to the peptidase C1 family.</text>
</comment>
<dbReference type="Pfam" id="PF00112">
    <property type="entry name" value="Peptidase_C1"/>
    <property type="match status" value="1"/>
</dbReference>
<organism evidence="3 4">
    <name type="scientific">Platanthera zijinensis</name>
    <dbReference type="NCBI Taxonomy" id="2320716"/>
    <lineage>
        <taxon>Eukaryota</taxon>
        <taxon>Viridiplantae</taxon>
        <taxon>Streptophyta</taxon>
        <taxon>Embryophyta</taxon>
        <taxon>Tracheophyta</taxon>
        <taxon>Spermatophyta</taxon>
        <taxon>Magnoliopsida</taxon>
        <taxon>Liliopsida</taxon>
        <taxon>Asparagales</taxon>
        <taxon>Orchidaceae</taxon>
        <taxon>Orchidoideae</taxon>
        <taxon>Orchideae</taxon>
        <taxon>Orchidinae</taxon>
        <taxon>Platanthera</taxon>
    </lineage>
</organism>
<dbReference type="PROSITE" id="PS00640">
    <property type="entry name" value="THIOL_PROTEASE_ASN"/>
    <property type="match status" value="1"/>
</dbReference>
<keyword evidence="4" id="KW-1185">Reference proteome</keyword>
<gene>
    <name evidence="3" type="ORF">KSP39_PZI017766</name>
</gene>
<proteinExistence type="inferred from homology"/>
<dbReference type="GO" id="GO:0006508">
    <property type="term" value="P:proteolysis"/>
    <property type="evidence" value="ECO:0007669"/>
    <property type="project" value="InterPro"/>
</dbReference>
<dbReference type="Proteomes" id="UP001418222">
    <property type="component" value="Unassembled WGS sequence"/>
</dbReference>
<dbReference type="InterPro" id="IPR025661">
    <property type="entry name" value="Pept_asp_AS"/>
</dbReference>
<dbReference type="EMBL" id="JBBWWQ010000015">
    <property type="protein sequence ID" value="KAK8928926.1"/>
    <property type="molecule type" value="Genomic_DNA"/>
</dbReference>
<evidence type="ECO:0000256" key="1">
    <source>
        <dbReference type="ARBA" id="ARBA00008455"/>
    </source>
</evidence>
<name>A0AAP0B7C1_9ASPA</name>
<sequence>MDSDGTKYWLVKNSWGASWGEQGYIRMQRDVEAPTGLCGIAVVHAIPKRLVVALPKGACARCA</sequence>
<protein>
    <recommendedName>
        <fullName evidence="2">Peptidase C1A papain C-terminal domain-containing protein</fullName>
    </recommendedName>
</protein>
<dbReference type="InterPro" id="IPR000668">
    <property type="entry name" value="Peptidase_C1A_C"/>
</dbReference>
<dbReference type="PANTHER" id="PTHR12411">
    <property type="entry name" value="CYSTEINE PROTEASE FAMILY C1-RELATED"/>
    <property type="match status" value="1"/>
</dbReference>
<dbReference type="InterPro" id="IPR038765">
    <property type="entry name" value="Papain-like_cys_pep_sf"/>
</dbReference>
<feature type="domain" description="Peptidase C1A papain C-terminal" evidence="2">
    <location>
        <begin position="3"/>
        <end position="42"/>
    </location>
</feature>
<dbReference type="AlphaFoldDB" id="A0AAP0B7C1"/>
<dbReference type="SUPFAM" id="SSF54001">
    <property type="entry name" value="Cysteine proteinases"/>
    <property type="match status" value="1"/>
</dbReference>
<evidence type="ECO:0000313" key="3">
    <source>
        <dbReference type="EMBL" id="KAK8928926.1"/>
    </source>
</evidence>
<accession>A0AAP0B7C1</accession>
<reference evidence="3 4" key="1">
    <citation type="journal article" date="2022" name="Nat. Plants">
        <title>Genomes of leafy and leafless Platanthera orchids illuminate the evolution of mycoheterotrophy.</title>
        <authorList>
            <person name="Li M.H."/>
            <person name="Liu K.W."/>
            <person name="Li Z."/>
            <person name="Lu H.C."/>
            <person name="Ye Q.L."/>
            <person name="Zhang D."/>
            <person name="Wang J.Y."/>
            <person name="Li Y.F."/>
            <person name="Zhong Z.M."/>
            <person name="Liu X."/>
            <person name="Yu X."/>
            <person name="Liu D.K."/>
            <person name="Tu X.D."/>
            <person name="Liu B."/>
            <person name="Hao Y."/>
            <person name="Liao X.Y."/>
            <person name="Jiang Y.T."/>
            <person name="Sun W.H."/>
            <person name="Chen J."/>
            <person name="Chen Y.Q."/>
            <person name="Ai Y."/>
            <person name="Zhai J.W."/>
            <person name="Wu S.S."/>
            <person name="Zhou Z."/>
            <person name="Hsiao Y.Y."/>
            <person name="Wu W.L."/>
            <person name="Chen Y.Y."/>
            <person name="Lin Y.F."/>
            <person name="Hsu J.L."/>
            <person name="Li C.Y."/>
            <person name="Wang Z.W."/>
            <person name="Zhao X."/>
            <person name="Zhong W.Y."/>
            <person name="Ma X.K."/>
            <person name="Ma L."/>
            <person name="Huang J."/>
            <person name="Chen G.Z."/>
            <person name="Huang M.Z."/>
            <person name="Huang L."/>
            <person name="Peng D.H."/>
            <person name="Luo Y.B."/>
            <person name="Zou S.Q."/>
            <person name="Chen S.P."/>
            <person name="Lan S."/>
            <person name="Tsai W.C."/>
            <person name="Van de Peer Y."/>
            <person name="Liu Z.J."/>
        </authorList>
    </citation>
    <scope>NUCLEOTIDE SEQUENCE [LARGE SCALE GENOMIC DNA]</scope>
    <source>
        <strain evidence="3">Lor287</strain>
    </source>
</reference>
<evidence type="ECO:0000313" key="4">
    <source>
        <dbReference type="Proteomes" id="UP001418222"/>
    </source>
</evidence>
<dbReference type="InterPro" id="IPR013128">
    <property type="entry name" value="Peptidase_C1A"/>
</dbReference>